<protein>
    <submittedName>
        <fullName evidence="4">Uncharacterized protein</fullName>
    </submittedName>
</protein>
<feature type="chain" id="PRO_5037709513" evidence="2">
    <location>
        <begin position="20"/>
        <end position="493"/>
    </location>
</feature>
<feature type="compositionally biased region" description="Low complexity" evidence="1">
    <location>
        <begin position="423"/>
        <end position="451"/>
    </location>
</feature>
<dbReference type="AlphaFoldDB" id="A0A914I4I2"/>
<feature type="signal peptide" evidence="2">
    <location>
        <begin position="1"/>
        <end position="19"/>
    </location>
</feature>
<evidence type="ECO:0000313" key="3">
    <source>
        <dbReference type="Proteomes" id="UP000887572"/>
    </source>
</evidence>
<dbReference type="PANTHER" id="PTHR36493:SF8">
    <property type="match status" value="1"/>
</dbReference>
<dbReference type="PANTHER" id="PTHR36493">
    <property type="entry name" value="NEUROBLAST DIFFERENTIATION-ASSOCIATED PROTEIN AHNAK-LIKE PROTEIN"/>
    <property type="match status" value="1"/>
</dbReference>
<dbReference type="Proteomes" id="UP000887572">
    <property type="component" value="Unplaced"/>
</dbReference>
<evidence type="ECO:0000256" key="1">
    <source>
        <dbReference type="SAM" id="MobiDB-lite"/>
    </source>
</evidence>
<evidence type="ECO:0000313" key="4">
    <source>
        <dbReference type="WBParaSite" id="Gr19_v10_g6533.t2"/>
    </source>
</evidence>
<feature type="region of interest" description="Disordered" evidence="1">
    <location>
        <begin position="423"/>
        <end position="456"/>
    </location>
</feature>
<reference evidence="4" key="1">
    <citation type="submission" date="2022-11" db="UniProtKB">
        <authorList>
            <consortium name="WormBaseParasite"/>
        </authorList>
    </citation>
    <scope>IDENTIFICATION</scope>
</reference>
<evidence type="ECO:0000256" key="2">
    <source>
        <dbReference type="SAM" id="SignalP"/>
    </source>
</evidence>
<accession>A0A914I4I2</accession>
<proteinExistence type="predicted"/>
<keyword evidence="2" id="KW-0732">Signal</keyword>
<organism evidence="3 4">
    <name type="scientific">Globodera rostochiensis</name>
    <name type="common">Golden nematode worm</name>
    <name type="synonym">Heterodera rostochiensis</name>
    <dbReference type="NCBI Taxonomy" id="31243"/>
    <lineage>
        <taxon>Eukaryota</taxon>
        <taxon>Metazoa</taxon>
        <taxon>Ecdysozoa</taxon>
        <taxon>Nematoda</taxon>
        <taxon>Chromadorea</taxon>
        <taxon>Rhabditida</taxon>
        <taxon>Tylenchina</taxon>
        <taxon>Tylenchomorpha</taxon>
        <taxon>Tylenchoidea</taxon>
        <taxon>Heteroderidae</taxon>
        <taxon>Heteroderinae</taxon>
        <taxon>Globodera</taxon>
    </lineage>
</organism>
<sequence>MIPAIGVSLLLFLARLISVQKMPISVQKMPISVQKMPISVQKMPISVQKMPISVQKMPISVQKMPISVQKMPISVQKMPISVQKMPISVQKMPISVQKMPISVQKMPISVQKMPISVQKMPISVQKMPISVQKMPISVQKMPISVQKMPISVQKMPISVQKMPISVQKMPISVQKMPISVQKMPISVQKMPISVQKMPISRLSSSDLHRYELIRRRSAAPFDGHCQLKWPKILGFIVLVQLKKVKLWRHGKTVQNELEMTNLSVECLQICYKSELAGKLATGTSKFGGRFRLGKRVNERPLSDCAGVVARNEWHALNVSKISDRIFTIQSSLGLDGQFNSVFDIKPNDFIEAMNISKDFGPIETDFLKTLHLGAFMKDFDGMAFRILALDLLSSIGQNGTGLCKIRCMDWEPGTNTTTLDWEPGTTTTITPTTTPPTTKTTTMSTPTTTTVPGPPHFCKRAVETPNKNKTFGQKCPNGEQFCYLFNCSSGVKK</sequence>
<keyword evidence="3" id="KW-1185">Reference proteome</keyword>
<name>A0A914I4I2_GLORO</name>
<dbReference type="WBParaSite" id="Gr19_v10_g6533.t2">
    <property type="protein sequence ID" value="Gr19_v10_g6533.t2"/>
    <property type="gene ID" value="Gr19_v10_g6533"/>
</dbReference>